<keyword evidence="2" id="KW-1185">Reference proteome</keyword>
<proteinExistence type="predicted"/>
<evidence type="ECO:0000313" key="1">
    <source>
        <dbReference type="EMBL" id="KJE90636.1"/>
    </source>
</evidence>
<dbReference type="EMBL" id="KE346361">
    <property type="protein sequence ID" value="KJE90636.1"/>
    <property type="molecule type" value="Genomic_DNA"/>
</dbReference>
<dbReference type="AlphaFoldDB" id="A0A0D2U684"/>
<dbReference type="InParanoid" id="A0A0D2U684"/>
<protein>
    <submittedName>
        <fullName evidence="1">Uncharacterized protein</fullName>
    </submittedName>
</protein>
<dbReference type="Proteomes" id="UP000008743">
    <property type="component" value="Unassembled WGS sequence"/>
</dbReference>
<gene>
    <name evidence="1" type="ORF">CAOG_009474</name>
</gene>
<accession>A0A0D2U684</accession>
<name>A0A0D2U684_CAPO3</name>
<organism evidence="1 2">
    <name type="scientific">Capsaspora owczarzaki (strain ATCC 30864)</name>
    <dbReference type="NCBI Taxonomy" id="595528"/>
    <lineage>
        <taxon>Eukaryota</taxon>
        <taxon>Filasterea</taxon>
        <taxon>Capsaspora</taxon>
    </lineage>
</organism>
<sequence>MPAVEILVRHEKRWIDIAPGLAECSVGGLVNDKVQIHQTIVLVIQRGGGRHDGKQAMSERLSFRATQQRDNVRCHRAIVCCILSQRGSKLCKVRGEAPFRQRVC</sequence>
<reference evidence="2" key="1">
    <citation type="submission" date="2011-02" db="EMBL/GenBank/DDBJ databases">
        <title>The Genome Sequence of Capsaspora owczarzaki ATCC 30864.</title>
        <authorList>
            <person name="Russ C."/>
            <person name="Cuomo C."/>
            <person name="Burger G."/>
            <person name="Gray M.W."/>
            <person name="Holland P.W.H."/>
            <person name="King N."/>
            <person name="Lang F.B.F."/>
            <person name="Roger A.J."/>
            <person name="Ruiz-Trillo I."/>
            <person name="Young S.K."/>
            <person name="Zeng Q."/>
            <person name="Gargeya S."/>
            <person name="Alvarado L."/>
            <person name="Berlin A."/>
            <person name="Chapman S.B."/>
            <person name="Chen Z."/>
            <person name="Freedman E."/>
            <person name="Gellesch M."/>
            <person name="Goldberg J."/>
            <person name="Griggs A."/>
            <person name="Gujja S."/>
            <person name="Heilman E."/>
            <person name="Heiman D."/>
            <person name="Howarth C."/>
            <person name="Mehta T."/>
            <person name="Neiman D."/>
            <person name="Pearson M."/>
            <person name="Roberts A."/>
            <person name="Saif S."/>
            <person name="Shea T."/>
            <person name="Shenoy N."/>
            <person name="Sisk P."/>
            <person name="Stolte C."/>
            <person name="Sykes S."/>
            <person name="White J."/>
            <person name="Yandava C."/>
            <person name="Haas B."/>
            <person name="Nusbaum C."/>
            <person name="Birren B."/>
        </authorList>
    </citation>
    <scope>NUCLEOTIDE SEQUENCE</scope>
    <source>
        <strain evidence="2">ATCC 30864</strain>
    </source>
</reference>
<evidence type="ECO:0000313" key="2">
    <source>
        <dbReference type="Proteomes" id="UP000008743"/>
    </source>
</evidence>